<name>A0ABT4VVC7_9HYPH</name>
<evidence type="ECO:0000256" key="2">
    <source>
        <dbReference type="ARBA" id="ARBA00023239"/>
    </source>
</evidence>
<dbReference type="RefSeq" id="WP_271092535.1">
    <property type="nucleotide sequence ID" value="NZ_JAPJZH010000027.1"/>
</dbReference>
<dbReference type="SUPFAM" id="SSF53639">
    <property type="entry name" value="AraD/HMP-PK domain-like"/>
    <property type="match status" value="1"/>
</dbReference>
<accession>A0ABT4VVC7</accession>
<keyword evidence="1" id="KW-0479">Metal-binding</keyword>
<organism evidence="4 5">
    <name type="scientific">Hoeflea poritis</name>
    <dbReference type="NCBI Taxonomy" id="2993659"/>
    <lineage>
        <taxon>Bacteria</taxon>
        <taxon>Pseudomonadati</taxon>
        <taxon>Pseudomonadota</taxon>
        <taxon>Alphaproteobacteria</taxon>
        <taxon>Hyphomicrobiales</taxon>
        <taxon>Rhizobiaceae</taxon>
        <taxon>Hoeflea</taxon>
    </lineage>
</organism>
<evidence type="ECO:0000313" key="4">
    <source>
        <dbReference type="EMBL" id="MDA4848660.1"/>
    </source>
</evidence>
<dbReference type="EMBL" id="JAPJZH010000027">
    <property type="protein sequence ID" value="MDA4848660.1"/>
    <property type="molecule type" value="Genomic_DNA"/>
</dbReference>
<dbReference type="SMART" id="SM01007">
    <property type="entry name" value="Aldolase_II"/>
    <property type="match status" value="1"/>
</dbReference>
<reference evidence="4" key="1">
    <citation type="submission" date="2022-11" db="EMBL/GenBank/DDBJ databases">
        <title>Hoeflea poritis sp. nov., isolated from scleractinian coral Porites lutea.</title>
        <authorList>
            <person name="Zhang G."/>
            <person name="Wei Q."/>
            <person name="Cai L."/>
        </authorList>
    </citation>
    <scope>NUCLEOTIDE SEQUENCE</scope>
    <source>
        <strain evidence="4">E7-10</strain>
    </source>
</reference>
<evidence type="ECO:0000256" key="1">
    <source>
        <dbReference type="ARBA" id="ARBA00022723"/>
    </source>
</evidence>
<comment type="caution">
    <text evidence="4">The sequence shown here is derived from an EMBL/GenBank/DDBJ whole genome shotgun (WGS) entry which is preliminary data.</text>
</comment>
<dbReference type="InterPro" id="IPR001303">
    <property type="entry name" value="Aldolase_II/adducin_N"/>
</dbReference>
<dbReference type="InterPro" id="IPR050197">
    <property type="entry name" value="Aldolase_class_II_sugar_metab"/>
</dbReference>
<dbReference type="InterPro" id="IPR036409">
    <property type="entry name" value="Aldolase_II/adducin_N_sf"/>
</dbReference>
<gene>
    <name evidence="4" type="ORF">OOZ53_25110</name>
</gene>
<keyword evidence="5" id="KW-1185">Reference proteome</keyword>
<dbReference type="Gene3D" id="3.40.225.10">
    <property type="entry name" value="Class II aldolase/adducin N-terminal domain"/>
    <property type="match status" value="1"/>
</dbReference>
<proteinExistence type="predicted"/>
<dbReference type="PANTHER" id="PTHR22789:SF0">
    <property type="entry name" value="3-OXO-TETRONATE 4-PHOSPHATE DECARBOXYLASE-RELATED"/>
    <property type="match status" value="1"/>
</dbReference>
<evidence type="ECO:0000313" key="5">
    <source>
        <dbReference type="Proteomes" id="UP001148313"/>
    </source>
</evidence>
<evidence type="ECO:0000259" key="3">
    <source>
        <dbReference type="SMART" id="SM01007"/>
    </source>
</evidence>
<sequence length="215" mass="24133">MISETDIRQRIIDACREMNRNGLNQGTSGNISVRFEDGLLITPTAIPYDEMSPDMISKIYLSGDMTGNWEGPKEPSSEWRFHWQILKHRPEFNAVVHAHAPYCTTLAILRKPIPACHYMVAVFGGNDVRCSGYSTFGTKELADMALTAMEDRSACLLANHGMIAAGDSLKQAMWRAVELETLARQYCQSLQLGEPVILSEDDIRKTLERMDDYGV</sequence>
<dbReference type="Pfam" id="PF00596">
    <property type="entry name" value="Aldolase_II"/>
    <property type="match status" value="1"/>
</dbReference>
<dbReference type="Proteomes" id="UP001148313">
    <property type="component" value="Unassembled WGS sequence"/>
</dbReference>
<keyword evidence="2" id="KW-0456">Lyase</keyword>
<protein>
    <submittedName>
        <fullName evidence="4">Class II aldolase/adducin family protein</fullName>
    </submittedName>
</protein>
<dbReference type="PANTHER" id="PTHR22789">
    <property type="entry name" value="FUCULOSE PHOSPHATE ALDOLASE"/>
    <property type="match status" value="1"/>
</dbReference>
<feature type="domain" description="Class II aldolase/adducin N-terminal" evidence="3">
    <location>
        <begin position="9"/>
        <end position="187"/>
    </location>
</feature>